<dbReference type="EMBL" id="KF024727">
    <property type="protein sequence ID" value="AGT12824.1"/>
    <property type="molecule type" value="Genomic_DNA"/>
</dbReference>
<keyword evidence="3" id="KW-1185">Reference proteome</keyword>
<gene>
    <name evidence="2" type="primary">88</name>
    <name evidence="2" type="ORF">REPROBATE_88</name>
</gene>
<name>S5XYL9_9CAUD</name>
<feature type="compositionally biased region" description="Gly residues" evidence="1">
    <location>
        <begin position="175"/>
        <end position="186"/>
    </location>
</feature>
<evidence type="ECO:0000313" key="3">
    <source>
        <dbReference type="Proteomes" id="UP000015555"/>
    </source>
</evidence>
<dbReference type="GeneID" id="16546934"/>
<organism evidence="2 3">
    <name type="scientific">Mycobacterium phage Reprobate</name>
    <dbReference type="NCBI Taxonomy" id="1340828"/>
    <lineage>
        <taxon>Viruses</taxon>
        <taxon>Duplodnaviria</taxon>
        <taxon>Heunggongvirae</taxon>
        <taxon>Uroviricota</taxon>
        <taxon>Caudoviricetes</taxon>
        <taxon>Bclasvirinae</taxon>
        <taxon>Acadianvirus</taxon>
        <taxon>Acadianvirus reprobate</taxon>
    </lineage>
</organism>
<sequence>MSNDNQGEKATEVAAAPVTAAQLRAEAARARSIAEELTRQAAEQAIAEEEARKPKMPRVAQGEHPVVAFERYQSGRNYNYAAVGWRDGRSVRWAVTGQEGRRFNWPGLLQFIGEANWATLRSLVDGDSLLPEGVEPPVAEEMGAFGRVLGTSDPSADEGIVAILTSYAPGGYVGGAGSGGSGGHAGRYGSPFERH</sequence>
<accession>S5XYL9</accession>
<dbReference type="RefSeq" id="YP_008410009.1">
    <property type="nucleotide sequence ID" value="NC_022064.1"/>
</dbReference>
<dbReference type="Proteomes" id="UP000015555">
    <property type="component" value="Segment"/>
</dbReference>
<feature type="region of interest" description="Disordered" evidence="1">
    <location>
        <begin position="175"/>
        <end position="195"/>
    </location>
</feature>
<evidence type="ECO:0000313" key="2">
    <source>
        <dbReference type="EMBL" id="AGT12824.1"/>
    </source>
</evidence>
<dbReference type="KEGG" id="vg:16546934"/>
<proteinExistence type="predicted"/>
<evidence type="ECO:0000256" key="1">
    <source>
        <dbReference type="SAM" id="MobiDB-lite"/>
    </source>
</evidence>
<dbReference type="OrthoDB" id="13127at10239"/>
<protein>
    <submittedName>
        <fullName evidence="2">Uncharacterized protein</fullName>
    </submittedName>
</protein>
<reference evidence="3" key="1">
    <citation type="submission" date="2013-05" db="EMBL/GenBank/DDBJ databases">
        <authorList>
            <person name="Gramoney N."/>
            <person name="Khoza Z."/>
            <person name="Mackenzie J.S."/>
            <person name="Masiteng M.B."/>
            <person name="Mhlamvu N.R."/>
            <person name="Moonsamy B."/>
            <person name="Pillay B."/>
            <person name="Larsen M.H."/>
            <person name="Jacobs W.Jr."/>
            <person name="Rubin E.J."/>
            <person name="Kasprowicz V.O."/>
            <person name="Bishai W.R."/>
            <person name="Bowman C.A."/>
            <person name="Russell D.A."/>
            <person name="Jacobs-Sera D."/>
            <person name="Hendrix R.W."/>
            <person name="Hatfull G.F."/>
        </authorList>
    </citation>
    <scope>NUCLEOTIDE SEQUENCE [LARGE SCALE GENOMIC DNA]</scope>
</reference>